<keyword evidence="2" id="KW-1185">Reference proteome</keyword>
<dbReference type="Pfam" id="PF00612">
    <property type="entry name" value="IQ"/>
    <property type="match status" value="3"/>
</dbReference>
<dbReference type="EMBL" id="JAWNGG020000032">
    <property type="protein sequence ID" value="KAK9307181.1"/>
    <property type="molecule type" value="Genomic_DNA"/>
</dbReference>
<accession>A0AAW1ADM7</accession>
<dbReference type="Gene3D" id="1.20.5.190">
    <property type="match status" value="2"/>
</dbReference>
<evidence type="ECO:0000313" key="1">
    <source>
        <dbReference type="EMBL" id="KAK9307181.1"/>
    </source>
</evidence>
<comment type="caution">
    <text evidence="1">The sequence shown here is derived from an EMBL/GenBank/DDBJ whole genome shotgun (WGS) entry which is preliminary data.</text>
</comment>
<proteinExistence type="predicted"/>
<dbReference type="AlphaFoldDB" id="A0AAW1ADM7"/>
<dbReference type="PROSITE" id="PS50096">
    <property type="entry name" value="IQ"/>
    <property type="match status" value="3"/>
</dbReference>
<name>A0AAW1ADM7_9HYME</name>
<protein>
    <recommendedName>
        <fullName evidence="3">Spermatogenesis-associated protein 17</fullName>
    </recommendedName>
</protein>
<reference evidence="1 2" key="1">
    <citation type="submission" date="2024-05" db="EMBL/GenBank/DDBJ databases">
        <title>The nuclear and mitochondrial genome assemblies of Tetragonisca angustula (Apidae: Meliponini), a tiny yet remarkable pollinator in the Neotropics.</title>
        <authorList>
            <person name="Ferrari R."/>
            <person name="Ricardo P.C."/>
            <person name="Dias F.C."/>
            <person name="Araujo N.S."/>
            <person name="Soares D.O."/>
            <person name="Zhou Q.-S."/>
            <person name="Zhu C.-D."/>
            <person name="Coutinho L."/>
            <person name="Airas M.C."/>
            <person name="Batista T.M."/>
        </authorList>
    </citation>
    <scope>NUCLEOTIDE SEQUENCE [LARGE SCALE GENOMIC DNA]</scope>
    <source>
        <strain evidence="1">ASF017062</strain>
        <tissue evidence="1">Abdomen</tissue>
    </source>
</reference>
<dbReference type="SUPFAM" id="SSF52540">
    <property type="entry name" value="P-loop containing nucleoside triphosphate hydrolases"/>
    <property type="match status" value="1"/>
</dbReference>
<dbReference type="Proteomes" id="UP001432146">
    <property type="component" value="Unassembled WGS sequence"/>
</dbReference>
<organism evidence="1 2">
    <name type="scientific">Tetragonisca angustula</name>
    <dbReference type="NCBI Taxonomy" id="166442"/>
    <lineage>
        <taxon>Eukaryota</taxon>
        <taxon>Metazoa</taxon>
        <taxon>Ecdysozoa</taxon>
        <taxon>Arthropoda</taxon>
        <taxon>Hexapoda</taxon>
        <taxon>Insecta</taxon>
        <taxon>Pterygota</taxon>
        <taxon>Neoptera</taxon>
        <taxon>Endopterygota</taxon>
        <taxon>Hymenoptera</taxon>
        <taxon>Apocrita</taxon>
        <taxon>Aculeata</taxon>
        <taxon>Apoidea</taxon>
        <taxon>Anthophila</taxon>
        <taxon>Apidae</taxon>
        <taxon>Tetragonisca</taxon>
    </lineage>
</organism>
<sequence length="346" mass="41967">MASVAELTVDPIEFEEDVKRRDNLAEATRHLYFIAARRIQAWIRGILTRNHFRLLHESAVIIQRHWRGHRTRITIDRYLVHRVHQTWQDYYDKMATRIQASWRGYWIRKTVLDTKKMQRWLNRVYAKNEETVKNMKKFKQEEMKLVETKIERESMHWTLFILFKLHHLLRTKQRPGVITRIDDTQFTLIEEMLKCLEYKRYVSNKRTKLKSKRRDCQIDETPTSILRGTCYERCGKEIRETQEKLEAGLVPIYRSEPYEEHEKSIRKLNQMYLAAFIDEAYETSSRREIETRKDKRREAVCSLRKEFEEEAHCTKEVDLCEKIKKMDCHLNEHRLMCPIHDSACCK</sequence>
<dbReference type="InterPro" id="IPR027417">
    <property type="entry name" value="P-loop_NTPase"/>
</dbReference>
<dbReference type="InterPro" id="IPR000048">
    <property type="entry name" value="IQ_motif_EF-hand-BS"/>
</dbReference>
<gene>
    <name evidence="1" type="ORF">QLX08_002364</name>
</gene>
<evidence type="ECO:0000313" key="2">
    <source>
        <dbReference type="Proteomes" id="UP001432146"/>
    </source>
</evidence>
<evidence type="ECO:0008006" key="3">
    <source>
        <dbReference type="Google" id="ProtNLM"/>
    </source>
</evidence>
<dbReference type="SMART" id="SM00015">
    <property type="entry name" value="IQ"/>
    <property type="match status" value="3"/>
</dbReference>